<feature type="transmembrane region" description="Helical" evidence="2">
    <location>
        <begin position="188"/>
        <end position="206"/>
    </location>
</feature>
<proteinExistence type="predicted"/>
<evidence type="ECO:0000256" key="2">
    <source>
        <dbReference type="SAM" id="Phobius"/>
    </source>
</evidence>
<sequence length="353" mass="34384">MQKQSETGTERPNGDQKKIDLSGAQVAGSAAATVVTAFLASSMGVYGTIIGAGVVSVGATAGGAVFQHFFRRTGEQIKEVAVHGPKATKVTKVLPALNRTDRVTADAPVALATEAQAAEAPEAQTAVGAGATRTLQATQLMPQADETALLGAGGPGDGDKAADAPADAGYGDATVHGSAKRGLRWKRIALTAAGVFAIGLGAITAVEAIAGESMSDVWGRGNGGGTSVGSIFGGGGKSTDDSVDPQQEKGADQDKKQDDQPTGGATSGTGGEDDGATKPSPGATEDGQSGQGGGQKPDPGSSTDPGGSGGQDDGGKESPATTPTPTTPDDGAATPESGSGAGDVQPKTESSAG</sequence>
<dbReference type="RefSeq" id="WP_165240025.1">
    <property type="nucleotide sequence ID" value="NZ_JAAKZV010000107.1"/>
</dbReference>
<keyword evidence="4" id="KW-1185">Reference proteome</keyword>
<gene>
    <name evidence="3" type="ORF">G5C51_22785</name>
</gene>
<organism evidence="3 4">
    <name type="scientific">Streptomyces coryli</name>
    <dbReference type="NCBI Taxonomy" id="1128680"/>
    <lineage>
        <taxon>Bacteria</taxon>
        <taxon>Bacillati</taxon>
        <taxon>Actinomycetota</taxon>
        <taxon>Actinomycetes</taxon>
        <taxon>Kitasatosporales</taxon>
        <taxon>Streptomycetaceae</taxon>
        <taxon>Streptomyces</taxon>
    </lineage>
</organism>
<feature type="compositionally biased region" description="Gly residues" evidence="1">
    <location>
        <begin position="221"/>
        <end position="237"/>
    </location>
</feature>
<dbReference type="Proteomes" id="UP000481583">
    <property type="component" value="Unassembled WGS sequence"/>
</dbReference>
<feature type="compositionally biased region" description="Low complexity" evidence="1">
    <location>
        <begin position="319"/>
        <end position="335"/>
    </location>
</feature>
<name>A0A6G4U5Z0_9ACTN</name>
<feature type="region of interest" description="Disordered" evidence="1">
    <location>
        <begin position="221"/>
        <end position="353"/>
    </location>
</feature>
<feature type="transmembrane region" description="Helical" evidence="2">
    <location>
        <begin position="21"/>
        <end position="40"/>
    </location>
</feature>
<keyword evidence="2" id="KW-0472">Membrane</keyword>
<feature type="transmembrane region" description="Helical" evidence="2">
    <location>
        <begin position="46"/>
        <end position="66"/>
    </location>
</feature>
<dbReference type="EMBL" id="JAAKZV010000107">
    <property type="protein sequence ID" value="NGN66717.1"/>
    <property type="molecule type" value="Genomic_DNA"/>
</dbReference>
<comment type="caution">
    <text evidence="3">The sequence shown here is derived from an EMBL/GenBank/DDBJ whole genome shotgun (WGS) entry which is preliminary data.</text>
</comment>
<dbReference type="AlphaFoldDB" id="A0A6G4U5Z0"/>
<accession>A0A6G4U5Z0</accession>
<protein>
    <submittedName>
        <fullName evidence="3">Uncharacterized protein</fullName>
    </submittedName>
</protein>
<evidence type="ECO:0000313" key="4">
    <source>
        <dbReference type="Proteomes" id="UP000481583"/>
    </source>
</evidence>
<keyword evidence="2" id="KW-0812">Transmembrane</keyword>
<evidence type="ECO:0000313" key="3">
    <source>
        <dbReference type="EMBL" id="NGN66717.1"/>
    </source>
</evidence>
<feature type="compositionally biased region" description="Basic and acidic residues" evidence="1">
    <location>
        <begin position="246"/>
        <end position="259"/>
    </location>
</feature>
<keyword evidence="2" id="KW-1133">Transmembrane helix</keyword>
<reference evidence="3 4" key="1">
    <citation type="submission" date="2020-02" db="EMBL/GenBank/DDBJ databases">
        <title>Whole-genome analyses of novel actinobacteria.</title>
        <authorList>
            <person name="Sahin N."/>
        </authorList>
    </citation>
    <scope>NUCLEOTIDE SEQUENCE [LARGE SCALE GENOMIC DNA]</scope>
    <source>
        <strain evidence="3 4">A7024</strain>
    </source>
</reference>
<evidence type="ECO:0000256" key="1">
    <source>
        <dbReference type="SAM" id="MobiDB-lite"/>
    </source>
</evidence>